<reference evidence="4" key="1">
    <citation type="journal article" date="2022" name="Genome Biol. Evol.">
        <title>A New Gene Family Diagnostic for Intracellular Biomineralization of Amorphous Ca Carbonates by Cyanobacteria.</title>
        <authorList>
            <person name="Benzerara K."/>
            <person name="Duprat E."/>
            <person name="Bitard-Feildel T."/>
            <person name="Caumes G."/>
            <person name="Cassier-Chauvat C."/>
            <person name="Chauvat F."/>
            <person name="Dezi M."/>
            <person name="Diop S.I."/>
            <person name="Gaschignard G."/>
            <person name="Gorgen S."/>
            <person name="Gugger M."/>
            <person name="Lopez-Garcia P."/>
            <person name="Millet M."/>
            <person name="Skouri-Panet F."/>
            <person name="Moreira D."/>
            <person name="Callebaut I."/>
        </authorList>
    </citation>
    <scope>NUCLEOTIDE SEQUENCE</scope>
    <source>
        <strain evidence="4">G9</strain>
    </source>
</reference>
<gene>
    <name evidence="4" type="ORF">L3556_10175</name>
</gene>
<dbReference type="PANTHER" id="PTHR42714">
    <property type="entry name" value="TRNA MODIFICATION GTPASE GTPBP3"/>
    <property type="match status" value="1"/>
</dbReference>
<dbReference type="RefSeq" id="WP_277867163.1">
    <property type="nucleotide sequence ID" value="NZ_JAKKUT010000002.1"/>
</dbReference>
<evidence type="ECO:0000256" key="2">
    <source>
        <dbReference type="SAM" id="Phobius"/>
    </source>
</evidence>
<sequence length="656" mass="73819">MISRWQWIVLSLPILSIIGFLGVAAFSQIHDWGLNWVWAIIVLVLFLWRLLLLRWLQAPQVQLGETLLDGATLAGSSPNVNDAAANTGLDQRALEVVRQSLETARQDIVPWENWPLFWQRAQELVTAIAQVYYPDVKRPLLQIYVPQAYGLIRDSVDDVDRWMQTLSPLLGQVTVGQAVRAYELSQKLAPAARWGLIAWSWAQWITNPTVAATKTMTQESQNRANRELIANMGLIMREQILKALGLRAIALYGRKKKPPSLEEKTPNASESQTLREILEQARPLASLEAKPVNLFIVGRTGAGKSSLINTLFQTPQAAVDVLPSTDVIQDYRWQSETGEDMILWDTPGYEQIQGPALPEQMQRILPQCDVLLLVTPALDPALEPDLEVLARVQATAANLPVIILVSQVDRLRPLREWSPPYDWEMGELPKERSIRDAIAYRQERFQAFDPIILPIVTGDTEQNRTPWGELDLIQTLFTTIDPAKQVRLGRCLRDREGRIAAAYRIIDRYSALMATGQGIADLVKGPLLQFLSTALTGSPAAAWLLAEKLPLEQSPVVLCKMQMAYELFSLMGDRPSLSDRLASPKLDLGRIWPLLLRCPPPLEQDAWAVGHTLVEYWSRDGNLGSGGLDIDTRYDHYRKRYLDNTGPKNPTTFFAR</sequence>
<dbReference type="EMBL" id="JAKKUT010000002">
    <property type="protein sequence ID" value="MDG2991292.1"/>
    <property type="molecule type" value="Genomic_DNA"/>
</dbReference>
<dbReference type="Pfam" id="PF01926">
    <property type="entry name" value="MMR_HSR1"/>
    <property type="match status" value="1"/>
</dbReference>
<keyword evidence="2" id="KW-0472">Membrane</keyword>
<dbReference type="Gene3D" id="3.40.50.300">
    <property type="entry name" value="P-loop containing nucleotide triphosphate hydrolases"/>
    <property type="match status" value="1"/>
</dbReference>
<protein>
    <submittedName>
        <fullName evidence="4">50S ribosome-binding GTPase</fullName>
    </submittedName>
</protein>
<organism evidence="4 5">
    <name type="scientific">Candidatus Synechococcus calcipolaris G9</name>
    <dbReference type="NCBI Taxonomy" id="1497997"/>
    <lineage>
        <taxon>Bacteria</taxon>
        <taxon>Bacillati</taxon>
        <taxon>Cyanobacteriota</taxon>
        <taxon>Cyanophyceae</taxon>
        <taxon>Synechococcales</taxon>
        <taxon>Synechococcaceae</taxon>
        <taxon>Synechococcus</taxon>
    </lineage>
</organism>
<name>A0ABT6F0D9_9SYNE</name>
<feature type="transmembrane region" description="Helical" evidence="2">
    <location>
        <begin position="7"/>
        <end position="29"/>
    </location>
</feature>
<feature type="domain" description="G" evidence="3">
    <location>
        <begin position="295"/>
        <end position="405"/>
    </location>
</feature>
<evidence type="ECO:0000256" key="1">
    <source>
        <dbReference type="ARBA" id="ARBA00022842"/>
    </source>
</evidence>
<dbReference type="InterPro" id="IPR027417">
    <property type="entry name" value="P-loop_NTPase"/>
</dbReference>
<dbReference type="PANTHER" id="PTHR42714:SF2">
    <property type="entry name" value="TRNA MODIFICATION GTPASE GTPBP3, MITOCHONDRIAL"/>
    <property type="match status" value="1"/>
</dbReference>
<evidence type="ECO:0000259" key="3">
    <source>
        <dbReference type="Pfam" id="PF01926"/>
    </source>
</evidence>
<accession>A0ABT6F0D9</accession>
<keyword evidence="1" id="KW-0460">Magnesium</keyword>
<keyword evidence="2" id="KW-1133">Transmembrane helix</keyword>
<keyword evidence="5" id="KW-1185">Reference proteome</keyword>
<dbReference type="SUPFAM" id="SSF52540">
    <property type="entry name" value="P-loop containing nucleoside triphosphate hydrolases"/>
    <property type="match status" value="1"/>
</dbReference>
<reference evidence="4" key="2">
    <citation type="submission" date="2022-01" db="EMBL/GenBank/DDBJ databases">
        <authorList>
            <person name="Zivanovic Y."/>
            <person name="Moreira D."/>
            <person name="Lopez-Garcia P."/>
        </authorList>
    </citation>
    <scope>NUCLEOTIDE SEQUENCE</scope>
    <source>
        <strain evidence="4">G9</strain>
    </source>
</reference>
<comment type="caution">
    <text evidence="4">The sequence shown here is derived from an EMBL/GenBank/DDBJ whole genome shotgun (WGS) entry which is preliminary data.</text>
</comment>
<proteinExistence type="predicted"/>
<keyword evidence="2" id="KW-0812">Transmembrane</keyword>
<evidence type="ECO:0000313" key="4">
    <source>
        <dbReference type="EMBL" id="MDG2991292.1"/>
    </source>
</evidence>
<dbReference type="InterPro" id="IPR006073">
    <property type="entry name" value="GTP-bd"/>
</dbReference>
<feature type="transmembrane region" description="Helical" evidence="2">
    <location>
        <begin position="35"/>
        <end position="52"/>
    </location>
</feature>
<dbReference type="Proteomes" id="UP001154265">
    <property type="component" value="Unassembled WGS sequence"/>
</dbReference>
<evidence type="ECO:0000313" key="5">
    <source>
        <dbReference type="Proteomes" id="UP001154265"/>
    </source>
</evidence>